<sequence length="200" mass="21505">MGNNVMAGALMANRCSFGEGSKWISLSAPWRGSLAADFIINICRDPSIWNEPIRWIAKEMNYCNGSSIQPAYLSLRSDNPILASGTMAKFVTRHADAALCGSSPFGITSRYSVALEALSLAVGYPGQNDAMVGLEHCILPAPVGGYLPTFMSTWYVGALNHADGTMRDGNGGSGDAERQPGEWLQRQTSSRTFSNGFSNR</sequence>
<name>A0A7S2FZP8_9EUKA</name>
<dbReference type="EMBL" id="HBGU01014868">
    <property type="protein sequence ID" value="CAD9422229.1"/>
    <property type="molecule type" value="Transcribed_RNA"/>
</dbReference>
<organism evidence="2">
    <name type="scientific">Haptolina brevifila</name>
    <dbReference type="NCBI Taxonomy" id="156173"/>
    <lineage>
        <taxon>Eukaryota</taxon>
        <taxon>Haptista</taxon>
        <taxon>Haptophyta</taxon>
        <taxon>Prymnesiophyceae</taxon>
        <taxon>Prymnesiales</taxon>
        <taxon>Prymnesiaceae</taxon>
        <taxon>Haptolina</taxon>
    </lineage>
</organism>
<feature type="region of interest" description="Disordered" evidence="1">
    <location>
        <begin position="166"/>
        <end position="200"/>
    </location>
</feature>
<proteinExistence type="predicted"/>
<accession>A0A7S2FZP8</accession>
<evidence type="ECO:0000256" key="1">
    <source>
        <dbReference type="SAM" id="MobiDB-lite"/>
    </source>
</evidence>
<gene>
    <name evidence="2" type="ORF">CBRE1094_LOCUS7976</name>
</gene>
<reference evidence="2" key="1">
    <citation type="submission" date="2021-01" db="EMBL/GenBank/DDBJ databases">
        <authorList>
            <person name="Corre E."/>
            <person name="Pelletier E."/>
            <person name="Niang G."/>
            <person name="Scheremetjew M."/>
            <person name="Finn R."/>
            <person name="Kale V."/>
            <person name="Holt S."/>
            <person name="Cochrane G."/>
            <person name="Meng A."/>
            <person name="Brown T."/>
            <person name="Cohen L."/>
        </authorList>
    </citation>
    <scope>NUCLEOTIDE SEQUENCE</scope>
    <source>
        <strain evidence="2">UTEX LB 985</strain>
    </source>
</reference>
<evidence type="ECO:0000313" key="2">
    <source>
        <dbReference type="EMBL" id="CAD9422229.1"/>
    </source>
</evidence>
<feature type="compositionally biased region" description="Polar residues" evidence="1">
    <location>
        <begin position="185"/>
        <end position="200"/>
    </location>
</feature>
<dbReference type="AlphaFoldDB" id="A0A7S2FZP8"/>
<protein>
    <submittedName>
        <fullName evidence="2">Uncharacterized protein</fullName>
    </submittedName>
</protein>